<keyword evidence="2" id="KW-1185">Reference proteome</keyword>
<accession>A0A251V9U8</accession>
<evidence type="ECO:0000313" key="2">
    <source>
        <dbReference type="Proteomes" id="UP000215914"/>
    </source>
</evidence>
<evidence type="ECO:0000313" key="1">
    <source>
        <dbReference type="EMBL" id="OTG32387.1"/>
    </source>
</evidence>
<dbReference type="AlphaFoldDB" id="A0A251V9U8"/>
<organism evidence="1 2">
    <name type="scientific">Helianthus annuus</name>
    <name type="common">Common sunflower</name>
    <dbReference type="NCBI Taxonomy" id="4232"/>
    <lineage>
        <taxon>Eukaryota</taxon>
        <taxon>Viridiplantae</taxon>
        <taxon>Streptophyta</taxon>
        <taxon>Embryophyta</taxon>
        <taxon>Tracheophyta</taxon>
        <taxon>Spermatophyta</taxon>
        <taxon>Magnoliopsida</taxon>
        <taxon>eudicotyledons</taxon>
        <taxon>Gunneridae</taxon>
        <taxon>Pentapetalae</taxon>
        <taxon>asterids</taxon>
        <taxon>campanulids</taxon>
        <taxon>Asterales</taxon>
        <taxon>Asteraceae</taxon>
        <taxon>Asteroideae</taxon>
        <taxon>Heliantheae alliance</taxon>
        <taxon>Heliantheae</taxon>
        <taxon>Helianthus</taxon>
    </lineage>
</organism>
<protein>
    <submittedName>
        <fullName evidence="1">Uncharacterized protein</fullName>
    </submittedName>
</protein>
<dbReference type="Proteomes" id="UP000215914">
    <property type="component" value="Chromosome 3"/>
</dbReference>
<proteinExistence type="predicted"/>
<sequence length="55" mass="6337">MSRQNSTCPFDIKDVIFEEAIIGLWIHPLSWLDVTILHWFAIANNRKAVGNVGIW</sequence>
<gene>
    <name evidence="1" type="ORF">HannXRQ_Chr03g0086091</name>
</gene>
<reference evidence="2" key="1">
    <citation type="journal article" date="2017" name="Nature">
        <title>The sunflower genome provides insights into oil metabolism, flowering and Asterid evolution.</title>
        <authorList>
            <person name="Badouin H."/>
            <person name="Gouzy J."/>
            <person name="Grassa C.J."/>
            <person name="Murat F."/>
            <person name="Staton S.E."/>
            <person name="Cottret L."/>
            <person name="Lelandais-Briere C."/>
            <person name="Owens G.L."/>
            <person name="Carrere S."/>
            <person name="Mayjonade B."/>
            <person name="Legrand L."/>
            <person name="Gill N."/>
            <person name="Kane N.C."/>
            <person name="Bowers J.E."/>
            <person name="Hubner S."/>
            <person name="Bellec A."/>
            <person name="Berard A."/>
            <person name="Berges H."/>
            <person name="Blanchet N."/>
            <person name="Boniface M.C."/>
            <person name="Brunel D."/>
            <person name="Catrice O."/>
            <person name="Chaidir N."/>
            <person name="Claudel C."/>
            <person name="Donnadieu C."/>
            <person name="Faraut T."/>
            <person name="Fievet G."/>
            <person name="Helmstetter N."/>
            <person name="King M."/>
            <person name="Knapp S.J."/>
            <person name="Lai Z."/>
            <person name="Le Paslier M.C."/>
            <person name="Lippi Y."/>
            <person name="Lorenzon L."/>
            <person name="Mandel J.R."/>
            <person name="Marage G."/>
            <person name="Marchand G."/>
            <person name="Marquand E."/>
            <person name="Bret-Mestries E."/>
            <person name="Morien E."/>
            <person name="Nambeesan S."/>
            <person name="Nguyen T."/>
            <person name="Pegot-Espagnet P."/>
            <person name="Pouilly N."/>
            <person name="Raftis F."/>
            <person name="Sallet E."/>
            <person name="Schiex T."/>
            <person name="Thomas J."/>
            <person name="Vandecasteele C."/>
            <person name="Vares D."/>
            <person name="Vear F."/>
            <person name="Vautrin S."/>
            <person name="Crespi M."/>
            <person name="Mangin B."/>
            <person name="Burke J.M."/>
            <person name="Salse J."/>
            <person name="Munos S."/>
            <person name="Vincourt P."/>
            <person name="Rieseberg L.H."/>
            <person name="Langlade N.B."/>
        </authorList>
    </citation>
    <scope>NUCLEOTIDE SEQUENCE [LARGE SCALE GENOMIC DNA]</scope>
    <source>
        <strain evidence="2">cv. SF193</strain>
    </source>
</reference>
<dbReference type="EMBL" id="CM007892">
    <property type="protein sequence ID" value="OTG32387.1"/>
    <property type="molecule type" value="Genomic_DNA"/>
</dbReference>
<dbReference type="InParanoid" id="A0A251V9U8"/>
<name>A0A251V9U8_HELAN</name>